<comment type="caution">
    <text evidence="2">The sequence shown here is derived from an EMBL/GenBank/DDBJ whole genome shotgun (WGS) entry which is preliminary data.</text>
</comment>
<dbReference type="Gene3D" id="3.60.15.10">
    <property type="entry name" value="Ribonuclease Z/Hydroxyacylglutathione hydrolase-like"/>
    <property type="match status" value="1"/>
</dbReference>
<name>A0A1G2K672_9BACT</name>
<dbReference type="InterPro" id="IPR001279">
    <property type="entry name" value="Metallo-B-lactamas"/>
</dbReference>
<proteinExistence type="predicted"/>
<dbReference type="EMBL" id="MHQC01000021">
    <property type="protein sequence ID" value="OGZ94926.1"/>
    <property type="molecule type" value="Genomic_DNA"/>
</dbReference>
<dbReference type="PANTHER" id="PTHR30619">
    <property type="entry name" value="DNA INTERNALIZATION/COMPETENCE PROTEIN COMEC/REC2"/>
    <property type="match status" value="1"/>
</dbReference>
<dbReference type="InterPro" id="IPR052159">
    <property type="entry name" value="Competence_DNA_uptake"/>
</dbReference>
<dbReference type="InterPro" id="IPR036866">
    <property type="entry name" value="RibonucZ/Hydroxyglut_hydro"/>
</dbReference>
<dbReference type="SMART" id="SM00849">
    <property type="entry name" value="Lactamase_B"/>
    <property type="match status" value="1"/>
</dbReference>
<accession>A0A1G2K672</accession>
<dbReference type="InterPro" id="IPR035681">
    <property type="entry name" value="ComA-like_MBL"/>
</dbReference>
<evidence type="ECO:0000313" key="3">
    <source>
        <dbReference type="Proteomes" id="UP000177152"/>
    </source>
</evidence>
<sequence length="290" mass="32014">MSHVKKHLQWYVPAFLLGATVLIWTAVFSVEARSDALTVRVFDIGQGDGVFIETPAGVQMLIDGGPGPSILSKLGRAMPFWDRTIDVLLLSHPHADHIDGALEVLKRYAVGMVIESDVNHSIPEYGEWHDLIEKKKIPLHVAEAGEVLNLGGGIHLDIYYPNKLFVGESPKNVHDAMVVGRLVYASSSMMFMGDAEVQIEYKLLSSGLELHSDVLKTGHHGSHTSSSEDFLRAVSPKFAVISVGRKNRYGHPHQDVLDRLYSFGINVFRTDQDGDVIFKSTGDSFIPVED</sequence>
<gene>
    <name evidence="2" type="ORF">A2633_03225</name>
</gene>
<dbReference type="Pfam" id="PF00753">
    <property type="entry name" value="Lactamase_B"/>
    <property type="match status" value="1"/>
</dbReference>
<dbReference type="PANTHER" id="PTHR30619:SF1">
    <property type="entry name" value="RECOMBINATION PROTEIN 2"/>
    <property type="match status" value="1"/>
</dbReference>
<reference evidence="2 3" key="1">
    <citation type="journal article" date="2016" name="Nat. Commun.">
        <title>Thousands of microbial genomes shed light on interconnected biogeochemical processes in an aquifer system.</title>
        <authorList>
            <person name="Anantharaman K."/>
            <person name="Brown C.T."/>
            <person name="Hug L.A."/>
            <person name="Sharon I."/>
            <person name="Castelle C.J."/>
            <person name="Probst A.J."/>
            <person name="Thomas B.C."/>
            <person name="Singh A."/>
            <person name="Wilkins M.J."/>
            <person name="Karaoz U."/>
            <person name="Brodie E.L."/>
            <person name="Williams K.H."/>
            <person name="Hubbard S.S."/>
            <person name="Banfield J.F."/>
        </authorList>
    </citation>
    <scope>NUCLEOTIDE SEQUENCE [LARGE SCALE GENOMIC DNA]</scope>
</reference>
<protein>
    <recommendedName>
        <fullName evidence="1">Metallo-beta-lactamase domain-containing protein</fullName>
    </recommendedName>
</protein>
<dbReference type="AlphaFoldDB" id="A0A1G2K672"/>
<feature type="domain" description="Metallo-beta-lactamase" evidence="1">
    <location>
        <begin position="46"/>
        <end position="245"/>
    </location>
</feature>
<dbReference type="SUPFAM" id="SSF56281">
    <property type="entry name" value="Metallo-hydrolase/oxidoreductase"/>
    <property type="match status" value="1"/>
</dbReference>
<organism evidence="2 3">
    <name type="scientific">Candidatus Sungbacteria bacterium RIFCSPHIGHO2_01_FULL_47_32</name>
    <dbReference type="NCBI Taxonomy" id="1802264"/>
    <lineage>
        <taxon>Bacteria</taxon>
        <taxon>Candidatus Sungiibacteriota</taxon>
    </lineage>
</organism>
<dbReference type="CDD" id="cd07731">
    <property type="entry name" value="ComA-like_MBL-fold"/>
    <property type="match status" value="1"/>
</dbReference>
<dbReference type="Proteomes" id="UP000177152">
    <property type="component" value="Unassembled WGS sequence"/>
</dbReference>
<evidence type="ECO:0000259" key="1">
    <source>
        <dbReference type="SMART" id="SM00849"/>
    </source>
</evidence>
<evidence type="ECO:0000313" key="2">
    <source>
        <dbReference type="EMBL" id="OGZ94926.1"/>
    </source>
</evidence>